<dbReference type="EC" id="2.4.1.-" evidence="4"/>
<dbReference type="GO" id="GO:0016757">
    <property type="term" value="F:glycosyltransferase activity"/>
    <property type="evidence" value="ECO:0007669"/>
    <property type="project" value="UniProtKB-KW"/>
</dbReference>
<feature type="transmembrane region" description="Helical" evidence="3">
    <location>
        <begin position="389"/>
        <end position="420"/>
    </location>
</feature>
<dbReference type="CDD" id="cd06423">
    <property type="entry name" value="CESA_like"/>
    <property type="match status" value="1"/>
</dbReference>
<keyword evidence="3" id="KW-1133">Transmembrane helix</keyword>
<evidence type="ECO:0000256" key="2">
    <source>
        <dbReference type="ARBA" id="ARBA00022679"/>
    </source>
</evidence>
<organism evidence="4 5">
    <name type="scientific">Candidatus Methanofastidiosum methylothiophilum</name>
    <dbReference type="NCBI Taxonomy" id="1705564"/>
    <lineage>
        <taxon>Archaea</taxon>
        <taxon>Methanobacteriati</taxon>
        <taxon>Methanobacteriota</taxon>
        <taxon>Stenosarchaea group</taxon>
        <taxon>Candidatus Methanofastidiosia</taxon>
        <taxon>Candidatus Methanofastidiosales</taxon>
        <taxon>Candidatus Methanofastidiosaceae</taxon>
        <taxon>Candidatus Methanofastidiosum</taxon>
    </lineage>
</organism>
<dbReference type="Pfam" id="PF13641">
    <property type="entry name" value="Glyco_tranf_2_3"/>
    <property type="match status" value="1"/>
</dbReference>
<evidence type="ECO:0000256" key="1">
    <source>
        <dbReference type="ARBA" id="ARBA00022676"/>
    </source>
</evidence>
<proteinExistence type="predicted"/>
<keyword evidence="3" id="KW-0812">Transmembrane</keyword>
<dbReference type="PANTHER" id="PTHR43630:SF1">
    <property type="entry name" value="POLY-BETA-1,6-N-ACETYL-D-GLUCOSAMINE SYNTHASE"/>
    <property type="match status" value="1"/>
</dbReference>
<dbReference type="AlphaFoldDB" id="A0A150J3W8"/>
<gene>
    <name evidence="4" type="primary">aglI_2</name>
    <name evidence="4" type="ORF">AMQ22_01092</name>
</gene>
<feature type="transmembrane region" description="Helical" evidence="3">
    <location>
        <begin position="6"/>
        <end position="34"/>
    </location>
</feature>
<comment type="caution">
    <text evidence="4">The sequence shown here is derived from an EMBL/GenBank/DDBJ whole genome shotgun (WGS) entry which is preliminary data.</text>
</comment>
<evidence type="ECO:0000256" key="3">
    <source>
        <dbReference type="SAM" id="Phobius"/>
    </source>
</evidence>
<name>A0A150J3W8_9EURY</name>
<evidence type="ECO:0000313" key="4">
    <source>
        <dbReference type="EMBL" id="KYC51911.1"/>
    </source>
</evidence>
<feature type="transmembrane region" description="Helical" evidence="3">
    <location>
        <begin position="356"/>
        <end position="377"/>
    </location>
</feature>
<reference evidence="4 5" key="1">
    <citation type="journal article" date="2016" name="ISME J.">
        <title>Chasing the elusive Euryarchaeota class WSA2: genomes reveal a uniquely fastidious methyl-reducing methanogen.</title>
        <authorList>
            <person name="Nobu M.K."/>
            <person name="Narihiro T."/>
            <person name="Kuroda K."/>
            <person name="Mei R."/>
            <person name="Liu W.T."/>
        </authorList>
    </citation>
    <scope>NUCLEOTIDE SEQUENCE [LARGE SCALE GENOMIC DNA]</scope>
    <source>
        <strain evidence="4">U1lsi0528_Bin055</strain>
    </source>
</reference>
<protein>
    <submittedName>
        <fullName evidence="4">Glycosyltransferase AglI</fullName>
        <ecNumber evidence="4">2.4.1.-</ecNumber>
    </submittedName>
</protein>
<evidence type="ECO:0000313" key="5">
    <source>
        <dbReference type="Proteomes" id="UP000075398"/>
    </source>
</evidence>
<dbReference type="PATRIC" id="fig|1705409.3.peg.1127"/>
<keyword evidence="1 4" id="KW-0328">Glycosyltransferase</keyword>
<dbReference type="InterPro" id="IPR029044">
    <property type="entry name" value="Nucleotide-diphossugar_trans"/>
</dbReference>
<dbReference type="EMBL" id="LNGC01000041">
    <property type="protein sequence ID" value="KYC51911.1"/>
    <property type="molecule type" value="Genomic_DNA"/>
</dbReference>
<accession>A0A150J3W8</accession>
<dbReference type="PANTHER" id="PTHR43630">
    <property type="entry name" value="POLY-BETA-1,6-N-ACETYL-D-GLUCOSAMINE SYNTHASE"/>
    <property type="match status" value="1"/>
</dbReference>
<dbReference type="Gene3D" id="3.90.550.10">
    <property type="entry name" value="Spore Coat Polysaccharide Biosynthesis Protein SpsA, Chain A"/>
    <property type="match status" value="1"/>
</dbReference>
<dbReference type="SUPFAM" id="SSF53448">
    <property type="entry name" value="Nucleotide-diphospho-sugar transferases"/>
    <property type="match status" value="1"/>
</dbReference>
<keyword evidence="2 4" id="KW-0808">Transferase</keyword>
<keyword evidence="3" id="KW-0472">Membrane</keyword>
<sequence>MDSTFVTFIIAYNLLILAYFLILNSFYLLLLVFASQRLLYHKRKTQTEYWQSNFLPFIVDFGEDLKSKSIPSIAFIIPAYNEQNTIIDTVNAISKIDYPHLEIIIINDGSKDDTLETLMKSYNLFKDFRDIEAKLQTERVINVFKSATNERLLVIDKENGGKADALNAGLNYARSRLFLAVDADSIVDPEALYKMIQAYLERDSKVVGIGGIVRVANGSVVENGKVLEARIPKNILSGFQIVEYIRAFLCGRAGWSKLKNLLIISGAFGLFEVKTVVNIGGYKTNMLGEDMELVVRLHKHMRKIKKEYDIIFVPDPVCWTQVPEKLSVLELQRIRWHQGLIQTLQIHWKMIFNPKYGTVGIIGMPYFLIFEFLGPIIEVTGYIAFVGAYILGLVNITFAALFFLLAIVFGILISLFSLLLEEFTVRRYNRPLDIFKLFIIAVLENFGYRQLTAWWRVKATILILFKKKKWGEMEKISFKSIEND</sequence>
<dbReference type="Proteomes" id="UP000075398">
    <property type="component" value="Unassembled WGS sequence"/>
</dbReference>